<keyword evidence="3" id="KW-0862">Zinc</keyword>
<protein>
    <recommendedName>
        <fullName evidence="5">RING-type domain-containing protein</fullName>
    </recommendedName>
</protein>
<dbReference type="PANTHER" id="PTHR23327">
    <property type="entry name" value="RING FINGER PROTEIN 127"/>
    <property type="match status" value="1"/>
</dbReference>
<dbReference type="AlphaFoldDB" id="A0A0D3I7N7"/>
<evidence type="ECO:0000256" key="3">
    <source>
        <dbReference type="ARBA" id="ARBA00022833"/>
    </source>
</evidence>
<organism evidence="6 7">
    <name type="scientific">Emiliania huxleyi (strain CCMP1516)</name>
    <dbReference type="NCBI Taxonomy" id="280463"/>
    <lineage>
        <taxon>Eukaryota</taxon>
        <taxon>Haptista</taxon>
        <taxon>Haptophyta</taxon>
        <taxon>Prymnesiophyceae</taxon>
        <taxon>Isochrysidales</taxon>
        <taxon>Noelaerhabdaceae</taxon>
        <taxon>Emiliania</taxon>
    </lineage>
</organism>
<dbReference type="InterPro" id="IPR013083">
    <property type="entry name" value="Znf_RING/FYVE/PHD"/>
</dbReference>
<reference evidence="6" key="2">
    <citation type="submission" date="2024-10" db="UniProtKB">
        <authorList>
            <consortium name="EnsemblProtists"/>
        </authorList>
    </citation>
    <scope>IDENTIFICATION</scope>
</reference>
<keyword evidence="2 4" id="KW-0863">Zinc-finger</keyword>
<dbReference type="EnsemblProtists" id="EOD07272">
    <property type="protein sequence ID" value="EOD07272"/>
    <property type="gene ID" value="EMIHUDRAFT_198666"/>
</dbReference>
<dbReference type="eggNOG" id="KOG4159">
    <property type="taxonomic scope" value="Eukaryota"/>
</dbReference>
<evidence type="ECO:0000256" key="4">
    <source>
        <dbReference type="PROSITE-ProRule" id="PRU00175"/>
    </source>
</evidence>
<proteinExistence type="predicted"/>
<dbReference type="PROSITE" id="PS50089">
    <property type="entry name" value="ZF_RING_2"/>
    <property type="match status" value="1"/>
</dbReference>
<evidence type="ECO:0000259" key="5">
    <source>
        <dbReference type="PROSITE" id="PS50089"/>
    </source>
</evidence>
<dbReference type="Gene3D" id="3.30.40.10">
    <property type="entry name" value="Zinc/RING finger domain, C3HC4 (zinc finger)"/>
    <property type="match status" value="1"/>
</dbReference>
<name>A0A0D3I7N7_EMIH1</name>
<evidence type="ECO:0000313" key="6">
    <source>
        <dbReference type="EnsemblProtists" id="EOD07272"/>
    </source>
</evidence>
<dbReference type="Pfam" id="PF13923">
    <property type="entry name" value="zf-C3HC4_2"/>
    <property type="match status" value="1"/>
</dbReference>
<dbReference type="GO" id="GO:0061630">
    <property type="term" value="F:ubiquitin protein ligase activity"/>
    <property type="evidence" value="ECO:0007669"/>
    <property type="project" value="TreeGrafter"/>
</dbReference>
<evidence type="ECO:0000256" key="1">
    <source>
        <dbReference type="ARBA" id="ARBA00022723"/>
    </source>
</evidence>
<keyword evidence="7" id="KW-1185">Reference proteome</keyword>
<dbReference type="KEGG" id="ehx:EMIHUDRAFT_198666"/>
<dbReference type="SMART" id="SM00184">
    <property type="entry name" value="RING"/>
    <property type="match status" value="1"/>
</dbReference>
<dbReference type="Proteomes" id="UP000013827">
    <property type="component" value="Unassembled WGS sequence"/>
</dbReference>
<dbReference type="STRING" id="2903.R1BD76"/>
<dbReference type="PROSITE" id="PS00518">
    <property type="entry name" value="ZF_RING_1"/>
    <property type="match status" value="1"/>
</dbReference>
<evidence type="ECO:0000256" key="2">
    <source>
        <dbReference type="ARBA" id="ARBA00022771"/>
    </source>
</evidence>
<dbReference type="PaxDb" id="2903-EOD07272"/>
<feature type="domain" description="RING-type" evidence="5">
    <location>
        <begin position="65"/>
        <end position="103"/>
    </location>
</feature>
<accession>A0A0D3I7N7</accession>
<keyword evidence="1" id="KW-0479">Metal-binding</keyword>
<evidence type="ECO:0000313" key="7">
    <source>
        <dbReference type="Proteomes" id="UP000013827"/>
    </source>
</evidence>
<dbReference type="SUPFAM" id="SSF57850">
    <property type="entry name" value="RING/U-box"/>
    <property type="match status" value="1"/>
</dbReference>
<dbReference type="InterPro" id="IPR001841">
    <property type="entry name" value="Znf_RING"/>
</dbReference>
<dbReference type="PANTHER" id="PTHR23327:SF42">
    <property type="entry name" value="LON PEPTIDASE N-TERMINAL DOMAIN AND RING FINGER PROTEIN C14F5.10C"/>
    <property type="match status" value="1"/>
</dbReference>
<dbReference type="HOGENOM" id="CLU_1237002_0_0_1"/>
<dbReference type="RefSeq" id="XP_005759701.1">
    <property type="nucleotide sequence ID" value="XM_005759644.1"/>
</dbReference>
<dbReference type="GeneID" id="17253447"/>
<dbReference type="GO" id="GO:0008270">
    <property type="term" value="F:zinc ion binding"/>
    <property type="evidence" value="ECO:0007669"/>
    <property type="project" value="UniProtKB-KW"/>
</dbReference>
<reference evidence="7" key="1">
    <citation type="journal article" date="2013" name="Nature">
        <title>Pan genome of the phytoplankton Emiliania underpins its global distribution.</title>
        <authorList>
            <person name="Read B.A."/>
            <person name="Kegel J."/>
            <person name="Klute M.J."/>
            <person name="Kuo A."/>
            <person name="Lefebvre S.C."/>
            <person name="Maumus F."/>
            <person name="Mayer C."/>
            <person name="Miller J."/>
            <person name="Monier A."/>
            <person name="Salamov A."/>
            <person name="Young J."/>
            <person name="Aguilar M."/>
            <person name="Claverie J.M."/>
            <person name="Frickenhaus S."/>
            <person name="Gonzalez K."/>
            <person name="Herman E.K."/>
            <person name="Lin Y.C."/>
            <person name="Napier J."/>
            <person name="Ogata H."/>
            <person name="Sarno A.F."/>
            <person name="Shmutz J."/>
            <person name="Schroeder D."/>
            <person name="de Vargas C."/>
            <person name="Verret F."/>
            <person name="von Dassow P."/>
            <person name="Valentin K."/>
            <person name="Van de Peer Y."/>
            <person name="Wheeler G."/>
            <person name="Dacks J.B."/>
            <person name="Delwiche C.F."/>
            <person name="Dyhrman S.T."/>
            <person name="Glockner G."/>
            <person name="John U."/>
            <person name="Richards T."/>
            <person name="Worden A.Z."/>
            <person name="Zhang X."/>
            <person name="Grigoriev I.V."/>
            <person name="Allen A.E."/>
            <person name="Bidle K."/>
            <person name="Borodovsky M."/>
            <person name="Bowler C."/>
            <person name="Brownlee C."/>
            <person name="Cock J.M."/>
            <person name="Elias M."/>
            <person name="Gladyshev V.N."/>
            <person name="Groth M."/>
            <person name="Guda C."/>
            <person name="Hadaegh A."/>
            <person name="Iglesias-Rodriguez M.D."/>
            <person name="Jenkins J."/>
            <person name="Jones B.M."/>
            <person name="Lawson T."/>
            <person name="Leese F."/>
            <person name="Lindquist E."/>
            <person name="Lobanov A."/>
            <person name="Lomsadze A."/>
            <person name="Malik S.B."/>
            <person name="Marsh M.E."/>
            <person name="Mackinder L."/>
            <person name="Mock T."/>
            <person name="Mueller-Roeber B."/>
            <person name="Pagarete A."/>
            <person name="Parker M."/>
            <person name="Probert I."/>
            <person name="Quesneville H."/>
            <person name="Raines C."/>
            <person name="Rensing S.A."/>
            <person name="Riano-Pachon D.M."/>
            <person name="Richier S."/>
            <person name="Rokitta S."/>
            <person name="Shiraiwa Y."/>
            <person name="Soanes D.M."/>
            <person name="van der Giezen M."/>
            <person name="Wahlund T.M."/>
            <person name="Williams B."/>
            <person name="Wilson W."/>
            <person name="Wolfe G."/>
            <person name="Wurch L.L."/>
        </authorList>
    </citation>
    <scope>NUCLEOTIDE SEQUENCE</scope>
</reference>
<sequence length="224" mass="25095">MASAAAMLRLIEAQYTCDAELELDAVAELAALAPAGSREQHMYASHLAKIRAWAERRAFEEEYRCTVCLDLMYEPSTTACGHTFCRPCLLRALSNTTRCPLCRTDLGVAVPCVNTSMWNALQARMPERCAARKKQFRQEDVAAIRAMLYSHRDRLTRGSGSLNYFALVENEFASGSGFYRCRCPERFVCLRFPIRNPASRHRGRIAVGCPLAADSGCGYYMLVE</sequence>
<dbReference type="InterPro" id="IPR017907">
    <property type="entry name" value="Znf_RING_CS"/>
</dbReference>